<dbReference type="KEGG" id="foc:113216780"/>
<dbReference type="HAMAP" id="MF_00055">
    <property type="entry name" value="MEMO1"/>
    <property type="match status" value="1"/>
</dbReference>
<evidence type="ECO:0000256" key="1">
    <source>
        <dbReference type="ARBA" id="ARBA00006315"/>
    </source>
</evidence>
<dbReference type="AlphaFoldDB" id="A0A6J1TNK7"/>
<dbReference type="NCBIfam" id="TIGR04336">
    <property type="entry name" value="AmmeMemoSam_B"/>
    <property type="match status" value="1"/>
</dbReference>
<sequence>MPFRKASHAGTWYSNNVKELGRQLDGWLQVVSVAHRPARAIIAPHAGYSYCGACAAFAYKQVDPSAVKRIFVLGPSHNVWLPGCALSSTTKYCTPFYDLTIDSLVYSELEATGQFERMSVKVDEDEHSLEMHLPYIARVMEEYKDSFTIVPIMIGSLTVEREATYGQLLAPYLADPNNLFVVSSDFCHWGQRFRYTYHDQKYGQIFQSVEALDKMGMDCIEDLNPNAFSDYLKKYDNTICGRHPIAVLLQAASVLEKKGNRMSLKFLKYAQSDQCFTMSDSSVSYASASLTFI</sequence>
<protein>
    <submittedName>
        <fullName evidence="3">Protein MEMO1-like</fullName>
    </submittedName>
</protein>
<keyword evidence="2" id="KW-1185">Reference proteome</keyword>
<proteinExistence type="inferred from homology"/>
<dbReference type="Gene3D" id="3.40.830.10">
    <property type="entry name" value="LigB-like"/>
    <property type="match status" value="1"/>
</dbReference>
<evidence type="ECO:0000313" key="3">
    <source>
        <dbReference type="RefSeq" id="XP_026292391.1"/>
    </source>
</evidence>
<gene>
    <name evidence="3" type="primary">LOC113216780</name>
</gene>
<accession>A0A6J1TNK7</accession>
<dbReference type="OrthoDB" id="417112at2759"/>
<dbReference type="Proteomes" id="UP000504606">
    <property type="component" value="Unplaced"/>
</dbReference>
<evidence type="ECO:0000313" key="2">
    <source>
        <dbReference type="Proteomes" id="UP000504606"/>
    </source>
</evidence>
<dbReference type="GeneID" id="113216780"/>
<dbReference type="InterPro" id="IPR002737">
    <property type="entry name" value="MEMO1_fam"/>
</dbReference>
<organism evidence="2 3">
    <name type="scientific">Frankliniella occidentalis</name>
    <name type="common">Western flower thrips</name>
    <name type="synonym">Euthrips occidentalis</name>
    <dbReference type="NCBI Taxonomy" id="133901"/>
    <lineage>
        <taxon>Eukaryota</taxon>
        <taxon>Metazoa</taxon>
        <taxon>Ecdysozoa</taxon>
        <taxon>Arthropoda</taxon>
        <taxon>Hexapoda</taxon>
        <taxon>Insecta</taxon>
        <taxon>Pterygota</taxon>
        <taxon>Neoptera</taxon>
        <taxon>Paraneoptera</taxon>
        <taxon>Thysanoptera</taxon>
        <taxon>Terebrantia</taxon>
        <taxon>Thripoidea</taxon>
        <taxon>Thripidae</taxon>
        <taxon>Frankliniella</taxon>
    </lineage>
</organism>
<name>A0A6J1TNK7_FRAOC</name>
<dbReference type="CDD" id="cd07361">
    <property type="entry name" value="MEMO_like"/>
    <property type="match status" value="1"/>
</dbReference>
<dbReference type="PANTHER" id="PTHR11060:SF0">
    <property type="entry name" value="PROTEIN MEMO1"/>
    <property type="match status" value="1"/>
</dbReference>
<dbReference type="PANTHER" id="PTHR11060">
    <property type="entry name" value="PROTEIN MEMO1"/>
    <property type="match status" value="1"/>
</dbReference>
<dbReference type="Pfam" id="PF01875">
    <property type="entry name" value="Memo"/>
    <property type="match status" value="1"/>
</dbReference>
<reference evidence="3" key="1">
    <citation type="submission" date="2025-08" db="UniProtKB">
        <authorList>
            <consortium name="RefSeq"/>
        </authorList>
    </citation>
    <scope>IDENTIFICATION</scope>
    <source>
        <tissue evidence="3">Whole organism</tissue>
    </source>
</reference>
<comment type="similarity">
    <text evidence="1">Belongs to the MEMO1 family.</text>
</comment>
<dbReference type="RefSeq" id="XP_026292391.1">
    <property type="nucleotide sequence ID" value="XM_026436606.2"/>
</dbReference>